<evidence type="ECO:0000259" key="2">
    <source>
        <dbReference type="Pfam" id="PF00689"/>
    </source>
</evidence>
<accession>A0A5J4U0I7</accession>
<keyword evidence="1" id="KW-1133">Transmembrane helix</keyword>
<proteinExistence type="predicted"/>
<sequence>MEANFNALGIFKFNPDFIGKIDDSGQRLVPRLSLEVLIGMTFCTLLISNMGMIVSNRSKTRSALAMMKIFNPALFIILPIAILALLLCLYVPGLRKLFHSDVIPFLYLLEARFAGQFRQQ</sequence>
<gene>
    <name evidence="3" type="ORF">EZS28_040730</name>
</gene>
<dbReference type="SUPFAM" id="SSF81665">
    <property type="entry name" value="Calcium ATPase, transmembrane domain M"/>
    <property type="match status" value="1"/>
</dbReference>
<keyword evidence="1" id="KW-0472">Membrane</keyword>
<dbReference type="AlphaFoldDB" id="A0A5J4U0I7"/>
<feature type="domain" description="Cation-transporting P-type ATPase C-terminal" evidence="2">
    <location>
        <begin position="38"/>
        <end position="105"/>
    </location>
</feature>
<feature type="non-terminal residue" evidence="3">
    <location>
        <position position="1"/>
    </location>
</feature>
<dbReference type="Gene3D" id="1.20.1110.10">
    <property type="entry name" value="Calcium-transporting ATPase, transmembrane domain"/>
    <property type="match status" value="1"/>
</dbReference>
<reference evidence="3 4" key="1">
    <citation type="submission" date="2019-03" db="EMBL/GenBank/DDBJ databases">
        <title>Single cell metagenomics reveals metabolic interactions within the superorganism composed of flagellate Streblomastix strix and complex community of Bacteroidetes bacteria on its surface.</title>
        <authorList>
            <person name="Treitli S.C."/>
            <person name="Kolisko M."/>
            <person name="Husnik F."/>
            <person name="Keeling P."/>
            <person name="Hampl V."/>
        </authorList>
    </citation>
    <scope>NUCLEOTIDE SEQUENCE [LARGE SCALE GENOMIC DNA]</scope>
    <source>
        <strain evidence="3">ST1C</strain>
    </source>
</reference>
<feature type="transmembrane region" description="Helical" evidence="1">
    <location>
        <begin position="32"/>
        <end position="52"/>
    </location>
</feature>
<dbReference type="Pfam" id="PF00689">
    <property type="entry name" value="Cation_ATPase_C"/>
    <property type="match status" value="1"/>
</dbReference>
<evidence type="ECO:0000313" key="3">
    <source>
        <dbReference type="EMBL" id="KAA6363743.1"/>
    </source>
</evidence>
<feature type="transmembrane region" description="Helical" evidence="1">
    <location>
        <begin position="73"/>
        <end position="92"/>
    </location>
</feature>
<protein>
    <recommendedName>
        <fullName evidence="2">Cation-transporting P-type ATPase C-terminal domain-containing protein</fullName>
    </recommendedName>
</protein>
<comment type="caution">
    <text evidence="3">The sequence shown here is derived from an EMBL/GenBank/DDBJ whole genome shotgun (WGS) entry which is preliminary data.</text>
</comment>
<dbReference type="Proteomes" id="UP000324800">
    <property type="component" value="Unassembled WGS sequence"/>
</dbReference>
<dbReference type="InterPro" id="IPR023298">
    <property type="entry name" value="ATPase_P-typ_TM_dom_sf"/>
</dbReference>
<organism evidence="3 4">
    <name type="scientific">Streblomastix strix</name>
    <dbReference type="NCBI Taxonomy" id="222440"/>
    <lineage>
        <taxon>Eukaryota</taxon>
        <taxon>Metamonada</taxon>
        <taxon>Preaxostyla</taxon>
        <taxon>Oxymonadida</taxon>
        <taxon>Streblomastigidae</taxon>
        <taxon>Streblomastix</taxon>
    </lineage>
</organism>
<dbReference type="InterPro" id="IPR006068">
    <property type="entry name" value="ATPase_P-typ_cation-transptr_C"/>
</dbReference>
<evidence type="ECO:0000313" key="4">
    <source>
        <dbReference type="Proteomes" id="UP000324800"/>
    </source>
</evidence>
<evidence type="ECO:0000256" key="1">
    <source>
        <dbReference type="SAM" id="Phobius"/>
    </source>
</evidence>
<dbReference type="EMBL" id="SNRW01022529">
    <property type="protein sequence ID" value="KAA6363743.1"/>
    <property type="molecule type" value="Genomic_DNA"/>
</dbReference>
<name>A0A5J4U0I7_9EUKA</name>
<keyword evidence="1" id="KW-0812">Transmembrane</keyword>